<evidence type="ECO:0000256" key="7">
    <source>
        <dbReference type="ARBA" id="ARBA00022989"/>
    </source>
</evidence>
<dbReference type="OrthoDB" id="1844152at2759"/>
<reference evidence="12" key="1">
    <citation type="submission" date="2020-02" db="EMBL/GenBank/DDBJ databases">
        <authorList>
            <person name="Palmer J.M."/>
        </authorList>
    </citation>
    <scope>NUCLEOTIDE SEQUENCE</scope>
    <source>
        <strain evidence="12">EPUS1.4</strain>
        <tissue evidence="12">Thallus</tissue>
    </source>
</reference>
<dbReference type="AlphaFoldDB" id="A0A8H7ANJ8"/>
<keyword evidence="6" id="KW-0479">Metal-binding</keyword>
<evidence type="ECO:0000256" key="4">
    <source>
        <dbReference type="ARBA" id="ARBA00022617"/>
    </source>
</evidence>
<comment type="subcellular location">
    <subcellularLocation>
        <location evidence="2">Membrane</location>
    </subcellularLocation>
</comment>
<dbReference type="GO" id="GO:0004497">
    <property type="term" value="F:monooxygenase activity"/>
    <property type="evidence" value="ECO:0007669"/>
    <property type="project" value="UniProtKB-KW"/>
</dbReference>
<dbReference type="PANTHER" id="PTHR46206:SF5">
    <property type="entry name" value="P450, PUTATIVE (EUROFUNG)-RELATED"/>
    <property type="match status" value="1"/>
</dbReference>
<keyword evidence="9" id="KW-0408">Iron</keyword>
<keyword evidence="5" id="KW-0812">Transmembrane</keyword>
<keyword evidence="8" id="KW-0560">Oxidoreductase</keyword>
<comment type="cofactor">
    <cofactor evidence="1">
        <name>heme</name>
        <dbReference type="ChEBI" id="CHEBI:30413"/>
    </cofactor>
</comment>
<sequence>MFSLELISQPSVFSRPSFGGALIFVWLFYRVDKVFRSVKQAPRPRKQKYQRYTNLRVAHNPTRLGRWINGIQYLLAAPEILLANYQKDVPFVVATPENLHVHVSSESHIKELSEGPEEILSLHAFSKDLLQPKYTMGGLQVSDQMSANGSLHSRVLRVVLKSHLQDLQGALQNAVAESFLEEFHLGKAVPGRDGWRKLPSFSMAKNVIRTTNSIVFFGTVYRKTMIS</sequence>
<keyword evidence="4" id="KW-0349">Heme</keyword>
<evidence type="ECO:0000256" key="5">
    <source>
        <dbReference type="ARBA" id="ARBA00022692"/>
    </source>
</evidence>
<comment type="similarity">
    <text evidence="3">Belongs to the cytochrome P450 family.</text>
</comment>
<keyword evidence="7" id="KW-1133">Transmembrane helix</keyword>
<evidence type="ECO:0000256" key="3">
    <source>
        <dbReference type="ARBA" id="ARBA00010617"/>
    </source>
</evidence>
<evidence type="ECO:0000256" key="11">
    <source>
        <dbReference type="ARBA" id="ARBA00023136"/>
    </source>
</evidence>
<comment type="caution">
    <text evidence="12">The sequence shown here is derived from an EMBL/GenBank/DDBJ whole genome shotgun (WGS) entry which is preliminary data.</text>
</comment>
<evidence type="ECO:0000313" key="12">
    <source>
        <dbReference type="EMBL" id="KAF7512408.1"/>
    </source>
</evidence>
<dbReference type="GO" id="GO:0046872">
    <property type="term" value="F:metal ion binding"/>
    <property type="evidence" value="ECO:0007669"/>
    <property type="project" value="UniProtKB-KW"/>
</dbReference>
<evidence type="ECO:0000256" key="2">
    <source>
        <dbReference type="ARBA" id="ARBA00004370"/>
    </source>
</evidence>
<evidence type="ECO:0000256" key="6">
    <source>
        <dbReference type="ARBA" id="ARBA00022723"/>
    </source>
</evidence>
<dbReference type="Proteomes" id="UP000606974">
    <property type="component" value="Unassembled WGS sequence"/>
</dbReference>
<name>A0A8H7ANJ8_9EURO</name>
<dbReference type="GO" id="GO:0016020">
    <property type="term" value="C:membrane"/>
    <property type="evidence" value="ECO:0007669"/>
    <property type="project" value="UniProtKB-SubCell"/>
</dbReference>
<accession>A0A8H7ANJ8</accession>
<evidence type="ECO:0000256" key="8">
    <source>
        <dbReference type="ARBA" id="ARBA00023002"/>
    </source>
</evidence>
<evidence type="ECO:0000256" key="9">
    <source>
        <dbReference type="ARBA" id="ARBA00023004"/>
    </source>
</evidence>
<evidence type="ECO:0000256" key="1">
    <source>
        <dbReference type="ARBA" id="ARBA00001971"/>
    </source>
</evidence>
<evidence type="ECO:0000256" key="10">
    <source>
        <dbReference type="ARBA" id="ARBA00023033"/>
    </source>
</evidence>
<dbReference type="PANTHER" id="PTHR46206">
    <property type="entry name" value="CYTOCHROME P450"/>
    <property type="match status" value="1"/>
</dbReference>
<evidence type="ECO:0000313" key="13">
    <source>
        <dbReference type="Proteomes" id="UP000606974"/>
    </source>
</evidence>
<proteinExistence type="inferred from homology"/>
<gene>
    <name evidence="12" type="ORF">GJ744_001343</name>
</gene>
<organism evidence="12 13">
    <name type="scientific">Endocarpon pusillum</name>
    <dbReference type="NCBI Taxonomy" id="364733"/>
    <lineage>
        <taxon>Eukaryota</taxon>
        <taxon>Fungi</taxon>
        <taxon>Dikarya</taxon>
        <taxon>Ascomycota</taxon>
        <taxon>Pezizomycotina</taxon>
        <taxon>Eurotiomycetes</taxon>
        <taxon>Chaetothyriomycetidae</taxon>
        <taxon>Verrucariales</taxon>
        <taxon>Verrucariaceae</taxon>
        <taxon>Endocarpon</taxon>
    </lineage>
</organism>
<keyword evidence="11" id="KW-0472">Membrane</keyword>
<keyword evidence="10" id="KW-0503">Monooxygenase</keyword>
<dbReference type="EMBL" id="JAACFV010000012">
    <property type="protein sequence ID" value="KAF7512408.1"/>
    <property type="molecule type" value="Genomic_DNA"/>
</dbReference>
<protein>
    <submittedName>
        <fullName evidence="12">Uncharacterized protein</fullName>
    </submittedName>
</protein>
<keyword evidence="13" id="KW-1185">Reference proteome</keyword>